<gene>
    <name evidence="1" type="ORF">SEA_TRINA_266</name>
</gene>
<dbReference type="EMBL" id="MF668286">
    <property type="protein sequence ID" value="ASZ75044.1"/>
    <property type="molecule type" value="Genomic_DNA"/>
</dbReference>
<proteinExistence type="predicted"/>
<sequence length="65" mass="7414">MRSSDEVTMEERISFTNVPVTLDGQPAKVMGYSNDFPIVRSRTNSAEFSWSTVKRIIARDRAFKS</sequence>
<keyword evidence="2" id="KW-1185">Reference proteome</keyword>
<accession>A0A2D1AE07</accession>
<evidence type="ECO:0000313" key="2">
    <source>
        <dbReference type="Proteomes" id="UP000231419"/>
    </source>
</evidence>
<organism evidence="1 2">
    <name type="scientific">Rhodococcus phage Trina</name>
    <dbReference type="NCBI Taxonomy" id="2027905"/>
    <lineage>
        <taxon>Viruses</taxon>
        <taxon>Duplodnaviria</taxon>
        <taxon>Heunggongvirae</taxon>
        <taxon>Uroviricota</taxon>
        <taxon>Caudoviricetes</taxon>
        <taxon>Trinavirus</taxon>
        <taxon>Trinavirus trina</taxon>
    </lineage>
</organism>
<protein>
    <submittedName>
        <fullName evidence="1">Uncharacterized protein</fullName>
    </submittedName>
</protein>
<reference evidence="2" key="1">
    <citation type="submission" date="2017-08" db="EMBL/GenBank/DDBJ databases">
        <authorList>
            <person name="de Groot N.N."/>
        </authorList>
    </citation>
    <scope>NUCLEOTIDE SEQUENCE [LARGE SCALE GENOMIC DNA]</scope>
</reference>
<evidence type="ECO:0000313" key="1">
    <source>
        <dbReference type="EMBL" id="ASZ75044.1"/>
    </source>
</evidence>
<dbReference type="Proteomes" id="UP000231419">
    <property type="component" value="Segment"/>
</dbReference>
<name>A0A2D1AE07_9CAUD</name>